<sequence>MKKLFEEDFAVELEVYEVSSSTVLEKMGASQGYNSCSQVNPSLPEIGFGN</sequence>
<evidence type="ECO:0000313" key="2">
    <source>
        <dbReference type="Proteomes" id="UP001235840"/>
    </source>
</evidence>
<keyword evidence="2" id="KW-1185">Reference proteome</keyword>
<organism evidence="1 2">
    <name type="scientific">Caldalkalibacillus horti</name>
    <dbReference type="NCBI Taxonomy" id="77523"/>
    <lineage>
        <taxon>Bacteria</taxon>
        <taxon>Bacillati</taxon>
        <taxon>Bacillota</taxon>
        <taxon>Bacilli</taxon>
        <taxon>Bacillales</taxon>
        <taxon>Bacillaceae</taxon>
        <taxon>Caldalkalibacillus</taxon>
    </lineage>
</organism>
<dbReference type="EMBL" id="JAUSTY010000014">
    <property type="protein sequence ID" value="MDQ0167229.1"/>
    <property type="molecule type" value="Genomic_DNA"/>
</dbReference>
<protein>
    <submittedName>
        <fullName evidence="1">Uncharacterized protein</fullName>
    </submittedName>
</protein>
<proteinExistence type="predicted"/>
<reference evidence="1 2" key="1">
    <citation type="submission" date="2023-07" db="EMBL/GenBank/DDBJ databases">
        <title>Genomic Encyclopedia of Type Strains, Phase IV (KMG-IV): sequencing the most valuable type-strain genomes for metagenomic binning, comparative biology and taxonomic classification.</title>
        <authorList>
            <person name="Goeker M."/>
        </authorList>
    </citation>
    <scope>NUCLEOTIDE SEQUENCE [LARGE SCALE GENOMIC DNA]</scope>
    <source>
        <strain evidence="1 2">DSM 12751</strain>
    </source>
</reference>
<gene>
    <name evidence="1" type="ORF">J2S11_003154</name>
</gene>
<accession>A0ABT9W1V3</accession>
<evidence type="ECO:0000313" key="1">
    <source>
        <dbReference type="EMBL" id="MDQ0167229.1"/>
    </source>
</evidence>
<dbReference type="Pfam" id="PF19409">
    <property type="entry name" value="Thiopep_pre"/>
    <property type="match status" value="1"/>
</dbReference>
<dbReference type="Proteomes" id="UP001235840">
    <property type="component" value="Unassembled WGS sequence"/>
</dbReference>
<dbReference type="RefSeq" id="WP_307396024.1">
    <property type="nucleotide sequence ID" value="NZ_BAAADK010000014.1"/>
</dbReference>
<name>A0ABT9W1V3_9BACI</name>
<comment type="caution">
    <text evidence="1">The sequence shown here is derived from an EMBL/GenBank/DDBJ whole genome shotgun (WGS) entry which is preliminary data.</text>
</comment>